<dbReference type="GO" id="GO:0031347">
    <property type="term" value="P:regulation of defense response"/>
    <property type="evidence" value="ECO:0000318"/>
    <property type="project" value="GO_Central"/>
</dbReference>
<evidence type="ECO:0000313" key="5">
    <source>
        <dbReference type="EMBL" id="OAY44998.1"/>
    </source>
</evidence>
<proteinExistence type="inferred from homology"/>
<dbReference type="PANTHER" id="PTHR33077">
    <property type="entry name" value="PROTEIN TIFY 4A-RELATED-RELATED"/>
    <property type="match status" value="1"/>
</dbReference>
<evidence type="ECO:0000259" key="4">
    <source>
        <dbReference type="PROSITE" id="PS51320"/>
    </source>
</evidence>
<comment type="caution">
    <text evidence="5">The sequence shown here is derived from an EMBL/GenBank/DDBJ whole genome shotgun (WGS) entry which is preliminary data.</text>
</comment>
<dbReference type="GO" id="GO:0009611">
    <property type="term" value="P:response to wounding"/>
    <property type="evidence" value="ECO:0000318"/>
    <property type="project" value="GO_Central"/>
</dbReference>
<dbReference type="Gramene" id="Manes.07G023500.4.v8.1">
    <property type="protein sequence ID" value="Manes.07G023500.4.v8.1.CDS"/>
    <property type="gene ID" value="Manes.07G023500.v8.1"/>
</dbReference>
<feature type="region of interest" description="Disordered" evidence="3">
    <location>
        <begin position="216"/>
        <end position="259"/>
    </location>
</feature>
<evidence type="ECO:0000313" key="6">
    <source>
        <dbReference type="Proteomes" id="UP000091857"/>
    </source>
</evidence>
<keyword evidence="6" id="KW-1185">Reference proteome</keyword>
<dbReference type="EMBL" id="CM004393">
    <property type="protein sequence ID" value="OAY44998.1"/>
    <property type="molecule type" value="Genomic_DNA"/>
</dbReference>
<dbReference type="AlphaFoldDB" id="A0A2C9VJ62"/>
<dbReference type="Pfam" id="PF06200">
    <property type="entry name" value="tify"/>
    <property type="match status" value="1"/>
</dbReference>
<comment type="domain">
    <text evidence="2">The jas domain is required for interaction with COI1.</text>
</comment>
<comment type="similarity">
    <text evidence="1 2">Belongs to the TIFY/JAZ family.</text>
</comment>
<dbReference type="GO" id="GO:2000022">
    <property type="term" value="P:regulation of jasmonic acid mediated signaling pathway"/>
    <property type="evidence" value="ECO:0000318"/>
    <property type="project" value="GO_Central"/>
</dbReference>
<dbReference type="SMART" id="SM00979">
    <property type="entry name" value="TIFY"/>
    <property type="match status" value="1"/>
</dbReference>
<dbReference type="PROSITE" id="PS51320">
    <property type="entry name" value="TIFY"/>
    <property type="match status" value="1"/>
</dbReference>
<dbReference type="InterPro" id="IPR040390">
    <property type="entry name" value="TIFY/JAZ"/>
</dbReference>
<dbReference type="GO" id="GO:0005634">
    <property type="term" value="C:nucleus"/>
    <property type="evidence" value="ECO:0000318"/>
    <property type="project" value="GO_Central"/>
</dbReference>
<feature type="domain" description="Tify" evidence="4">
    <location>
        <begin position="122"/>
        <end position="157"/>
    </location>
</feature>
<comment type="function">
    <text evidence="2">Repressor of jasmonate responses.</text>
</comment>
<dbReference type="InterPro" id="IPR010399">
    <property type="entry name" value="Tify_dom"/>
</dbReference>
<protein>
    <recommendedName>
        <fullName evidence="2">Protein TIFY</fullName>
    </recommendedName>
    <alternativeName>
        <fullName evidence="2">Jasmonate ZIM domain-containing protein</fullName>
    </alternativeName>
</protein>
<accession>A0A2C9VJ62</accession>
<dbReference type="STRING" id="3983.A0A2C9VJ62"/>
<keyword evidence="2" id="KW-0539">Nucleus</keyword>
<feature type="compositionally biased region" description="Basic and acidic residues" evidence="3">
    <location>
        <begin position="225"/>
        <end position="239"/>
    </location>
</feature>
<dbReference type="Gramene" id="Manes.07G023500.1.v8.1">
    <property type="protein sequence ID" value="Manes.07G023500.1.v8.1.CDS"/>
    <property type="gene ID" value="Manes.07G023500.v8.1"/>
</dbReference>
<gene>
    <name evidence="5" type="ORF">MANES_07G023500v8</name>
</gene>
<reference evidence="6" key="1">
    <citation type="journal article" date="2016" name="Nat. Biotechnol.">
        <title>Sequencing wild and cultivated cassava and related species reveals extensive interspecific hybridization and genetic diversity.</title>
        <authorList>
            <person name="Bredeson J.V."/>
            <person name="Lyons J.B."/>
            <person name="Prochnik S.E."/>
            <person name="Wu G.A."/>
            <person name="Ha C.M."/>
            <person name="Edsinger-Gonzales E."/>
            <person name="Grimwood J."/>
            <person name="Schmutz J."/>
            <person name="Rabbi I.Y."/>
            <person name="Egesi C."/>
            <person name="Nauluvula P."/>
            <person name="Lebot V."/>
            <person name="Ndunguru J."/>
            <person name="Mkamilo G."/>
            <person name="Bart R.S."/>
            <person name="Setter T.L."/>
            <person name="Gleadow R.M."/>
            <person name="Kulakow P."/>
            <person name="Ferguson M.E."/>
            <person name="Rounsley S."/>
            <person name="Rokhsar D.S."/>
        </authorList>
    </citation>
    <scope>NUCLEOTIDE SEQUENCE [LARGE SCALE GENOMIC DNA]</scope>
    <source>
        <strain evidence="6">cv. AM560-2</strain>
    </source>
</reference>
<dbReference type="Pfam" id="PF09425">
    <property type="entry name" value="Jas_motif"/>
    <property type="match status" value="1"/>
</dbReference>
<comment type="subcellular location">
    <subcellularLocation>
        <location evidence="2">Nucleus</location>
    </subcellularLocation>
</comment>
<evidence type="ECO:0000256" key="2">
    <source>
        <dbReference type="RuleBase" id="RU369065"/>
    </source>
</evidence>
<sequence>MDFLVKKEQPIGLEDENDNDPLVMASCLDFKVAALKKKKKQKKMCFDHHELTDDRSSQILSMFRKYLYSKTQNDVVGKTNMEESEAIKLKHAARFTPRQASLLEQKLLRGIRKEEKQSEFDGKSSAAQLTIFYAGTINVYNNVPAHKAQAIMLLAGESSTSKPASVELPAKMETNGISSSVNLTSVCKLQADLPIARKLSLQHFLEKRRCRIISKSPYSSPATPRAEENSEETKPRADGDDSNAVHGSISLSPFPSRLGYFFPVSANKDL</sequence>
<evidence type="ECO:0000256" key="1">
    <source>
        <dbReference type="ARBA" id="ARBA00008614"/>
    </source>
</evidence>
<keyword evidence="2" id="KW-1184">Jasmonic acid signaling pathway</keyword>
<dbReference type="Proteomes" id="UP000091857">
    <property type="component" value="Chromosome 7"/>
</dbReference>
<dbReference type="OrthoDB" id="852049at2759"/>
<dbReference type="PANTHER" id="PTHR33077:SF102">
    <property type="entry name" value="PROTEIN TIFY"/>
    <property type="match status" value="1"/>
</dbReference>
<organism evidence="5 6">
    <name type="scientific">Manihot esculenta</name>
    <name type="common">Cassava</name>
    <name type="synonym">Jatropha manihot</name>
    <dbReference type="NCBI Taxonomy" id="3983"/>
    <lineage>
        <taxon>Eukaryota</taxon>
        <taxon>Viridiplantae</taxon>
        <taxon>Streptophyta</taxon>
        <taxon>Embryophyta</taxon>
        <taxon>Tracheophyta</taxon>
        <taxon>Spermatophyta</taxon>
        <taxon>Magnoliopsida</taxon>
        <taxon>eudicotyledons</taxon>
        <taxon>Gunneridae</taxon>
        <taxon>Pentapetalae</taxon>
        <taxon>rosids</taxon>
        <taxon>fabids</taxon>
        <taxon>Malpighiales</taxon>
        <taxon>Euphorbiaceae</taxon>
        <taxon>Crotonoideae</taxon>
        <taxon>Manihoteae</taxon>
        <taxon>Manihot</taxon>
    </lineage>
</organism>
<evidence type="ECO:0000256" key="3">
    <source>
        <dbReference type="SAM" id="MobiDB-lite"/>
    </source>
</evidence>
<dbReference type="InterPro" id="IPR018467">
    <property type="entry name" value="CCT_CS"/>
</dbReference>
<name>A0A2C9VJ62_MANES</name>